<dbReference type="GO" id="GO:0005886">
    <property type="term" value="C:plasma membrane"/>
    <property type="evidence" value="ECO:0007669"/>
    <property type="project" value="UniProtKB-UniRule"/>
</dbReference>
<proteinExistence type="inferred from homology"/>
<evidence type="ECO:0000256" key="6">
    <source>
        <dbReference type="ARBA" id="ARBA00023316"/>
    </source>
</evidence>
<keyword evidence="5 7" id="KW-0456">Lyase</keyword>
<dbReference type="EC" id="4.2.2.29" evidence="7"/>
<dbReference type="AlphaFoldDB" id="A0A9D1PZ85"/>
<dbReference type="GO" id="GO:0008932">
    <property type="term" value="F:lytic endotransglycosylase activity"/>
    <property type="evidence" value="ECO:0007669"/>
    <property type="project" value="UniProtKB-UniRule"/>
</dbReference>
<reference evidence="8" key="1">
    <citation type="journal article" date="2021" name="PeerJ">
        <title>Extensive microbial diversity within the chicken gut microbiome revealed by metagenomics and culture.</title>
        <authorList>
            <person name="Gilroy R."/>
            <person name="Ravi A."/>
            <person name="Getino M."/>
            <person name="Pursley I."/>
            <person name="Horton D.L."/>
            <person name="Alikhan N.F."/>
            <person name="Baker D."/>
            <person name="Gharbi K."/>
            <person name="Hall N."/>
            <person name="Watson M."/>
            <person name="Adriaenssens E.M."/>
            <person name="Foster-Nyarko E."/>
            <person name="Jarju S."/>
            <person name="Secka A."/>
            <person name="Antonio M."/>
            <person name="Oren A."/>
            <person name="Chaudhuri R.R."/>
            <person name="La Ragione R."/>
            <person name="Hildebrand F."/>
            <person name="Pallen M.J."/>
        </authorList>
    </citation>
    <scope>NUCLEOTIDE SEQUENCE</scope>
    <source>
        <strain evidence="8">ChiHecec2B26-446</strain>
    </source>
</reference>
<dbReference type="GO" id="GO:0071555">
    <property type="term" value="P:cell wall organization"/>
    <property type="evidence" value="ECO:0007669"/>
    <property type="project" value="UniProtKB-KW"/>
</dbReference>
<dbReference type="PANTHER" id="PTHR30518">
    <property type="entry name" value="ENDOLYTIC MUREIN TRANSGLYCOSYLASE"/>
    <property type="match status" value="1"/>
</dbReference>
<gene>
    <name evidence="7 8" type="primary">mltG</name>
    <name evidence="8" type="ORF">H9894_08740</name>
</gene>
<keyword evidence="4 7" id="KW-0472">Membrane</keyword>
<dbReference type="Proteomes" id="UP000886752">
    <property type="component" value="Unassembled WGS sequence"/>
</dbReference>
<reference evidence="8" key="2">
    <citation type="submission" date="2021-04" db="EMBL/GenBank/DDBJ databases">
        <authorList>
            <person name="Gilroy R."/>
        </authorList>
    </citation>
    <scope>NUCLEOTIDE SEQUENCE</scope>
    <source>
        <strain evidence="8">ChiHecec2B26-446</strain>
    </source>
</reference>
<comment type="catalytic activity">
    <reaction evidence="7">
        <text>a peptidoglycan chain = a peptidoglycan chain with N-acetyl-1,6-anhydromuramyl-[peptide] at the reducing end + a peptidoglycan chain with N-acetylglucosamine at the non-reducing end.</text>
        <dbReference type="EC" id="4.2.2.29"/>
    </reaction>
</comment>
<protein>
    <recommendedName>
        <fullName evidence="7">Endolytic murein transglycosylase</fullName>
        <ecNumber evidence="7">4.2.2.29</ecNumber>
    </recommendedName>
    <alternativeName>
        <fullName evidence="7">Peptidoglycan lytic transglycosylase</fullName>
    </alternativeName>
    <alternativeName>
        <fullName evidence="7">Peptidoglycan polymerization terminase</fullName>
    </alternativeName>
</protein>
<dbReference type="InterPro" id="IPR003770">
    <property type="entry name" value="MLTG-like"/>
</dbReference>
<sequence>MRHVIKYLLLATFCILLAAGTWVGYTAWTFLNTAPETPGKDIYIDIPPGATLSRISVTLEEKGAITSSFKFRLLARYKKASTALQAGRFQLSTGWLPERVLDTLVNGKPVLTRITIPEGLTLWQTARLLADRGFAPYDELMAVLKDSRFLLHYGIPFATAEGFLMPDTYLLKLPDETAPDPRQAWKVAGRLVDNFWQKAASCWPDGKKPERKELQRLVILASIVEKETAVPAERPRVAGVYTNRLKRNMLLQADPCVIYGLGEMFRGNLTRSMLNDPKNAYNTYQKAGLPPGPICSFGVSALKAAVKPEEHDYLYFVAITDGGAHKFSKTLQEHNIAVQQYLRNRRKAQSGQ</sequence>
<evidence type="ECO:0000313" key="9">
    <source>
        <dbReference type="Proteomes" id="UP000886752"/>
    </source>
</evidence>
<comment type="similarity">
    <text evidence="7">Belongs to the transglycosylase MltG family.</text>
</comment>
<evidence type="ECO:0000256" key="1">
    <source>
        <dbReference type="ARBA" id="ARBA00022475"/>
    </source>
</evidence>
<evidence type="ECO:0000256" key="7">
    <source>
        <dbReference type="HAMAP-Rule" id="MF_02065"/>
    </source>
</evidence>
<dbReference type="EMBL" id="DXHV01000077">
    <property type="protein sequence ID" value="HIW01258.1"/>
    <property type="molecule type" value="Genomic_DNA"/>
</dbReference>
<keyword evidence="6 7" id="KW-0961">Cell wall biogenesis/degradation</keyword>
<evidence type="ECO:0000313" key="8">
    <source>
        <dbReference type="EMBL" id="HIW01258.1"/>
    </source>
</evidence>
<dbReference type="GO" id="GO:0009252">
    <property type="term" value="P:peptidoglycan biosynthetic process"/>
    <property type="evidence" value="ECO:0007669"/>
    <property type="project" value="UniProtKB-UniRule"/>
</dbReference>
<name>A0A9D1PZ85_9BACT</name>
<organism evidence="8 9">
    <name type="scientific">Candidatus Desulfovibrio intestinipullorum</name>
    <dbReference type="NCBI Taxonomy" id="2838536"/>
    <lineage>
        <taxon>Bacteria</taxon>
        <taxon>Pseudomonadati</taxon>
        <taxon>Thermodesulfobacteriota</taxon>
        <taxon>Desulfovibrionia</taxon>
        <taxon>Desulfovibrionales</taxon>
        <taxon>Desulfovibrionaceae</taxon>
        <taxon>Desulfovibrio</taxon>
    </lineage>
</organism>
<evidence type="ECO:0000256" key="3">
    <source>
        <dbReference type="ARBA" id="ARBA00022989"/>
    </source>
</evidence>
<accession>A0A9D1PZ85</accession>
<keyword evidence="2 7" id="KW-0812">Transmembrane</keyword>
<comment type="caution">
    <text evidence="8">The sequence shown here is derived from an EMBL/GenBank/DDBJ whole genome shotgun (WGS) entry which is preliminary data.</text>
</comment>
<dbReference type="PANTHER" id="PTHR30518:SF2">
    <property type="entry name" value="ENDOLYTIC MUREIN TRANSGLYCOSYLASE"/>
    <property type="match status" value="1"/>
</dbReference>
<dbReference type="HAMAP" id="MF_02065">
    <property type="entry name" value="MltG"/>
    <property type="match status" value="1"/>
</dbReference>
<dbReference type="CDD" id="cd08010">
    <property type="entry name" value="MltG_like"/>
    <property type="match status" value="1"/>
</dbReference>
<evidence type="ECO:0000256" key="2">
    <source>
        <dbReference type="ARBA" id="ARBA00022692"/>
    </source>
</evidence>
<dbReference type="NCBIfam" id="TIGR00247">
    <property type="entry name" value="endolytic transglycosylase MltG"/>
    <property type="match status" value="1"/>
</dbReference>
<dbReference type="Pfam" id="PF02618">
    <property type="entry name" value="YceG"/>
    <property type="match status" value="1"/>
</dbReference>
<evidence type="ECO:0000256" key="4">
    <source>
        <dbReference type="ARBA" id="ARBA00023136"/>
    </source>
</evidence>
<keyword evidence="1 7" id="KW-1003">Cell membrane</keyword>
<comment type="function">
    <text evidence="7">Functions as a peptidoglycan terminase that cleaves nascent peptidoglycan strands endolytically to terminate their elongation.</text>
</comment>
<dbReference type="Gene3D" id="3.30.1490.480">
    <property type="entry name" value="Endolytic murein transglycosylase"/>
    <property type="match status" value="1"/>
</dbReference>
<dbReference type="Gene3D" id="3.30.160.60">
    <property type="entry name" value="Classic Zinc Finger"/>
    <property type="match status" value="1"/>
</dbReference>
<evidence type="ECO:0000256" key="5">
    <source>
        <dbReference type="ARBA" id="ARBA00023239"/>
    </source>
</evidence>
<keyword evidence="3 7" id="KW-1133">Transmembrane helix</keyword>
<feature type="site" description="Important for catalytic activity" evidence="7">
    <location>
        <position position="227"/>
    </location>
</feature>